<dbReference type="InterPro" id="IPR050951">
    <property type="entry name" value="Retrovirus_Pol_polyprotein"/>
</dbReference>
<dbReference type="PANTHER" id="PTHR37984">
    <property type="entry name" value="PROTEIN CBG26694"/>
    <property type="match status" value="1"/>
</dbReference>
<dbReference type="AlphaFoldDB" id="A0AAV4E392"/>
<reference evidence="2 3" key="1">
    <citation type="journal article" date="2021" name="Elife">
        <title>Chloroplast acquisition without the gene transfer in kleptoplastic sea slugs, Plakobranchus ocellatus.</title>
        <authorList>
            <person name="Maeda T."/>
            <person name="Takahashi S."/>
            <person name="Yoshida T."/>
            <person name="Shimamura S."/>
            <person name="Takaki Y."/>
            <person name="Nagai Y."/>
            <person name="Toyoda A."/>
            <person name="Suzuki Y."/>
            <person name="Arimoto A."/>
            <person name="Ishii H."/>
            <person name="Satoh N."/>
            <person name="Nishiyama T."/>
            <person name="Hasebe M."/>
            <person name="Maruyama T."/>
            <person name="Minagawa J."/>
            <person name="Obokata J."/>
            <person name="Shigenobu S."/>
        </authorList>
    </citation>
    <scope>NUCLEOTIDE SEQUENCE [LARGE SCALE GENOMIC DNA]</scope>
</reference>
<evidence type="ECO:0000259" key="1">
    <source>
        <dbReference type="PROSITE" id="PS50994"/>
    </source>
</evidence>
<evidence type="ECO:0000313" key="3">
    <source>
        <dbReference type="Proteomes" id="UP000735302"/>
    </source>
</evidence>
<protein>
    <submittedName>
        <fullName evidence="2">Gag-Pol fusion protein</fullName>
    </submittedName>
</protein>
<dbReference type="GO" id="GO:0015074">
    <property type="term" value="P:DNA integration"/>
    <property type="evidence" value="ECO:0007669"/>
    <property type="project" value="InterPro"/>
</dbReference>
<evidence type="ECO:0000313" key="2">
    <source>
        <dbReference type="EMBL" id="GFO50461.1"/>
    </source>
</evidence>
<dbReference type="InterPro" id="IPR036397">
    <property type="entry name" value="RNaseH_sf"/>
</dbReference>
<dbReference type="GO" id="GO:0003676">
    <property type="term" value="F:nucleic acid binding"/>
    <property type="evidence" value="ECO:0007669"/>
    <property type="project" value="InterPro"/>
</dbReference>
<dbReference type="InterPro" id="IPR012337">
    <property type="entry name" value="RNaseH-like_sf"/>
</dbReference>
<sequence>MLYKVIKDLKEPEEIVSGVHAGFDGKEESKAFGGHLSFKKNGGKIFSRVWWPSICKGFRKYKYIQAFDRCQARVPRLQKGSEELHPVEIPPYSSSIIGVDICATPTSKEGYSCMVVAVNYLSKLTGAELEALRRKTAIGVANFLYNCICRHGCIDYQINDRGRDFVNSILSSGLHRLTGVKQIVTIPYHSQVNGQVGQSNRTT</sequence>
<feature type="domain" description="Integrase catalytic" evidence="1">
    <location>
        <begin position="87"/>
        <end position="203"/>
    </location>
</feature>
<proteinExistence type="predicted"/>
<dbReference type="Gene3D" id="3.30.420.10">
    <property type="entry name" value="Ribonuclease H-like superfamily/Ribonuclease H"/>
    <property type="match status" value="1"/>
</dbReference>
<dbReference type="EMBL" id="BLXT01008612">
    <property type="protein sequence ID" value="GFO50461.1"/>
    <property type="molecule type" value="Genomic_DNA"/>
</dbReference>
<keyword evidence="3" id="KW-1185">Reference proteome</keyword>
<dbReference type="InterPro" id="IPR001584">
    <property type="entry name" value="Integrase_cat-core"/>
</dbReference>
<comment type="caution">
    <text evidence="2">The sequence shown here is derived from an EMBL/GenBank/DDBJ whole genome shotgun (WGS) entry which is preliminary data.</text>
</comment>
<accession>A0AAV4E392</accession>
<organism evidence="2 3">
    <name type="scientific">Plakobranchus ocellatus</name>
    <dbReference type="NCBI Taxonomy" id="259542"/>
    <lineage>
        <taxon>Eukaryota</taxon>
        <taxon>Metazoa</taxon>
        <taxon>Spiralia</taxon>
        <taxon>Lophotrochozoa</taxon>
        <taxon>Mollusca</taxon>
        <taxon>Gastropoda</taxon>
        <taxon>Heterobranchia</taxon>
        <taxon>Euthyneura</taxon>
        <taxon>Panpulmonata</taxon>
        <taxon>Sacoglossa</taxon>
        <taxon>Placobranchoidea</taxon>
        <taxon>Plakobranchidae</taxon>
        <taxon>Plakobranchus</taxon>
    </lineage>
</organism>
<name>A0AAV4E392_9GAST</name>
<dbReference type="PANTHER" id="PTHR37984:SF5">
    <property type="entry name" value="PROTEIN NYNRIN-LIKE"/>
    <property type="match status" value="1"/>
</dbReference>
<gene>
    <name evidence="2" type="ORF">PoB_007696600</name>
</gene>
<dbReference type="PROSITE" id="PS50994">
    <property type="entry name" value="INTEGRASE"/>
    <property type="match status" value="1"/>
</dbReference>
<dbReference type="Proteomes" id="UP000735302">
    <property type="component" value="Unassembled WGS sequence"/>
</dbReference>
<dbReference type="SUPFAM" id="SSF53098">
    <property type="entry name" value="Ribonuclease H-like"/>
    <property type="match status" value="1"/>
</dbReference>